<organism evidence="2 3">
    <name type="scientific">Caerostris extrusa</name>
    <name type="common">Bark spider</name>
    <name type="synonym">Caerostris bankana</name>
    <dbReference type="NCBI Taxonomy" id="172846"/>
    <lineage>
        <taxon>Eukaryota</taxon>
        <taxon>Metazoa</taxon>
        <taxon>Ecdysozoa</taxon>
        <taxon>Arthropoda</taxon>
        <taxon>Chelicerata</taxon>
        <taxon>Arachnida</taxon>
        <taxon>Araneae</taxon>
        <taxon>Araneomorphae</taxon>
        <taxon>Entelegynae</taxon>
        <taxon>Araneoidea</taxon>
        <taxon>Araneidae</taxon>
        <taxon>Caerostris</taxon>
    </lineage>
</organism>
<gene>
    <name evidence="2" type="ORF">CEXT_285791</name>
</gene>
<evidence type="ECO:0000313" key="2">
    <source>
        <dbReference type="EMBL" id="GIY63469.1"/>
    </source>
</evidence>
<protein>
    <submittedName>
        <fullName evidence="2">Uncharacterized protein</fullName>
    </submittedName>
</protein>
<dbReference type="Proteomes" id="UP001054945">
    <property type="component" value="Unassembled WGS sequence"/>
</dbReference>
<accession>A0AAV4V192</accession>
<sequence>MISSLTIKRLNLPHPITITRLGSIIYTAPNLKRKHTHIREANFSRSHQPANRAYAPVAHINTPESPSARGKRPVTSEDYFN</sequence>
<reference evidence="2 3" key="1">
    <citation type="submission" date="2021-06" db="EMBL/GenBank/DDBJ databases">
        <title>Caerostris extrusa draft genome.</title>
        <authorList>
            <person name="Kono N."/>
            <person name="Arakawa K."/>
        </authorList>
    </citation>
    <scope>NUCLEOTIDE SEQUENCE [LARGE SCALE GENOMIC DNA]</scope>
</reference>
<evidence type="ECO:0000256" key="1">
    <source>
        <dbReference type="SAM" id="MobiDB-lite"/>
    </source>
</evidence>
<proteinExistence type="predicted"/>
<evidence type="ECO:0000313" key="3">
    <source>
        <dbReference type="Proteomes" id="UP001054945"/>
    </source>
</evidence>
<keyword evidence="3" id="KW-1185">Reference proteome</keyword>
<name>A0AAV4V192_CAEEX</name>
<dbReference type="AlphaFoldDB" id="A0AAV4V192"/>
<feature type="region of interest" description="Disordered" evidence="1">
    <location>
        <begin position="57"/>
        <end position="81"/>
    </location>
</feature>
<comment type="caution">
    <text evidence="2">The sequence shown here is derived from an EMBL/GenBank/DDBJ whole genome shotgun (WGS) entry which is preliminary data.</text>
</comment>
<dbReference type="EMBL" id="BPLR01013746">
    <property type="protein sequence ID" value="GIY63469.1"/>
    <property type="molecule type" value="Genomic_DNA"/>
</dbReference>